<proteinExistence type="inferred from homology"/>
<dbReference type="InterPro" id="IPR050250">
    <property type="entry name" value="Macrolide_Exporter_MacB"/>
</dbReference>
<dbReference type="PANTHER" id="PTHR30572">
    <property type="entry name" value="MEMBRANE COMPONENT OF TRANSPORTER-RELATED"/>
    <property type="match status" value="1"/>
</dbReference>
<keyword evidence="4 7" id="KW-1133">Transmembrane helix</keyword>
<comment type="caution">
    <text evidence="9">The sequence shown here is derived from an EMBL/GenBank/DDBJ whole genome shotgun (WGS) entry which is preliminary data.</text>
</comment>
<evidence type="ECO:0000256" key="1">
    <source>
        <dbReference type="ARBA" id="ARBA00004651"/>
    </source>
</evidence>
<reference evidence="9 10" key="1">
    <citation type="submission" date="2024-11" db="EMBL/GenBank/DDBJ databases">
        <authorList>
            <person name="Heng Y.C."/>
            <person name="Lim A.C.H."/>
            <person name="Lee J.K.Y."/>
            <person name="Kittelmann S."/>
        </authorList>
    </citation>
    <scope>NUCLEOTIDE SEQUENCE [LARGE SCALE GENOMIC DNA]</scope>
    <source>
        <strain evidence="9 10">WILCCON 0185</strain>
    </source>
</reference>
<dbReference type="InterPro" id="IPR003838">
    <property type="entry name" value="ABC3_permease_C"/>
</dbReference>
<dbReference type="Pfam" id="PF02687">
    <property type="entry name" value="FtsX"/>
    <property type="match status" value="1"/>
</dbReference>
<dbReference type="Proteomes" id="UP001623591">
    <property type="component" value="Unassembled WGS sequence"/>
</dbReference>
<evidence type="ECO:0000313" key="10">
    <source>
        <dbReference type="Proteomes" id="UP001623591"/>
    </source>
</evidence>
<dbReference type="PANTHER" id="PTHR30572:SF4">
    <property type="entry name" value="ABC TRANSPORTER PERMEASE YTRF"/>
    <property type="match status" value="1"/>
</dbReference>
<keyword evidence="2" id="KW-1003">Cell membrane</keyword>
<organism evidence="9 10">
    <name type="scientific">Candidatus Clostridium stratigraminis</name>
    <dbReference type="NCBI Taxonomy" id="3381661"/>
    <lineage>
        <taxon>Bacteria</taxon>
        <taxon>Bacillati</taxon>
        <taxon>Bacillota</taxon>
        <taxon>Clostridia</taxon>
        <taxon>Eubacteriales</taxon>
        <taxon>Clostridiaceae</taxon>
        <taxon>Clostridium</taxon>
    </lineage>
</organism>
<evidence type="ECO:0000256" key="3">
    <source>
        <dbReference type="ARBA" id="ARBA00022692"/>
    </source>
</evidence>
<feature type="domain" description="ABC3 transporter permease C-terminal" evidence="8">
    <location>
        <begin position="244"/>
        <end position="358"/>
    </location>
</feature>
<accession>A0ABW8T746</accession>
<evidence type="ECO:0000256" key="6">
    <source>
        <dbReference type="ARBA" id="ARBA00038076"/>
    </source>
</evidence>
<comment type="subcellular location">
    <subcellularLocation>
        <location evidence="1">Cell membrane</location>
        <topology evidence="1">Multi-pass membrane protein</topology>
    </subcellularLocation>
</comment>
<evidence type="ECO:0000256" key="7">
    <source>
        <dbReference type="SAM" id="Phobius"/>
    </source>
</evidence>
<feature type="transmembrane region" description="Helical" evidence="7">
    <location>
        <begin position="285"/>
        <end position="311"/>
    </location>
</feature>
<dbReference type="EMBL" id="JBJHZZ010000007">
    <property type="protein sequence ID" value="MFL0247522.1"/>
    <property type="molecule type" value="Genomic_DNA"/>
</dbReference>
<feature type="transmembrane region" description="Helical" evidence="7">
    <location>
        <begin position="12"/>
        <end position="32"/>
    </location>
</feature>
<evidence type="ECO:0000256" key="4">
    <source>
        <dbReference type="ARBA" id="ARBA00022989"/>
    </source>
</evidence>
<feature type="transmembrane region" description="Helical" evidence="7">
    <location>
        <begin position="242"/>
        <end position="265"/>
    </location>
</feature>
<protein>
    <submittedName>
        <fullName evidence="9">ABC transporter permease</fullName>
    </submittedName>
</protein>
<comment type="similarity">
    <text evidence="6">Belongs to the ABC-4 integral membrane protein family.</text>
</comment>
<evidence type="ECO:0000313" key="9">
    <source>
        <dbReference type="EMBL" id="MFL0247522.1"/>
    </source>
</evidence>
<evidence type="ECO:0000256" key="2">
    <source>
        <dbReference type="ARBA" id="ARBA00022475"/>
    </source>
</evidence>
<feature type="transmembrane region" description="Helical" evidence="7">
    <location>
        <begin position="331"/>
        <end position="351"/>
    </location>
</feature>
<keyword evidence="5 7" id="KW-0472">Membrane</keyword>
<keyword evidence="3 7" id="KW-0812">Transmembrane</keyword>
<gene>
    <name evidence="9" type="ORF">ACJDUG_11130</name>
</gene>
<sequence>MINLKKYKNLIYVIMIFSLIIFTFSLVTSIILTDYKNNRELNALKNSETKYFKFTDSQKISFDSLVQVLGDYNKSNIYLEYNPVPKYLQNNTLFGKSIYYNYNIDNKLPILKGRAFTLDQIKSNEKLILVGKNLTQYIIKENGIDYFIIDDIKYKVIGILGNNSNKTGYDDTFLINMKSMDYYSDKRATWSLNVSNKIDLNNILKMYQKVGINNNTTLEFVSSDFNDKKISIKDLLQNYQDFIFIFEIVFGFGLLNLIIVVYFWIDKSVKEIGVRKAYGATNFNIAKLIVIRYEIGVLISVVIGITLHGFFRKVLTAMFPNFSFDIYIENVTIATVIFMLIGLLAAIIPLIKAREVQPIIIMKGRLK</sequence>
<dbReference type="RefSeq" id="WP_406769973.1">
    <property type="nucleotide sequence ID" value="NZ_JBJHZZ010000007.1"/>
</dbReference>
<keyword evidence="10" id="KW-1185">Reference proteome</keyword>
<evidence type="ECO:0000259" key="8">
    <source>
        <dbReference type="Pfam" id="PF02687"/>
    </source>
</evidence>
<evidence type="ECO:0000256" key="5">
    <source>
        <dbReference type="ARBA" id="ARBA00023136"/>
    </source>
</evidence>
<name>A0ABW8T746_9CLOT</name>